<feature type="domain" description="YjiS-like" evidence="2">
    <location>
        <begin position="209"/>
        <end position="245"/>
    </location>
</feature>
<gene>
    <name evidence="3" type="ORF">SAMN05444169_6508</name>
</gene>
<sequence>MHFEKQLSDALSPLLFTGQRDARTISPSPGLSLSTTGPAFVKRYRGVRPHVYSFHQIDLRRGESHRTSGGAPIRARPEQDAPRRVIPAAIFRGGAWVIGALAATGEIVFSRFLLAFMSWTMGEVLAGCAAYAQAMYPCYVEDELVGQGDVGQGESGNPSGVKPVLRSPSRRTESTVMVPVAVERAARSEAPGVASPGCSASLTSLAGKLWSRLRAMRDRRLAVAELRSLDDRALRDIGICRFDIECFAGHGDRRE</sequence>
<feature type="region of interest" description="Disordered" evidence="1">
    <location>
        <begin position="149"/>
        <end position="168"/>
    </location>
</feature>
<protein>
    <recommendedName>
        <fullName evidence="2">YjiS-like domain-containing protein</fullName>
    </recommendedName>
</protein>
<dbReference type="Proteomes" id="UP000190675">
    <property type="component" value="Chromosome I"/>
</dbReference>
<evidence type="ECO:0000256" key="1">
    <source>
        <dbReference type="SAM" id="MobiDB-lite"/>
    </source>
</evidence>
<accession>A0A1M5RDW6</accession>
<dbReference type="EMBL" id="LT670818">
    <property type="protein sequence ID" value="SHH24461.1"/>
    <property type="molecule type" value="Genomic_DNA"/>
</dbReference>
<evidence type="ECO:0000259" key="2">
    <source>
        <dbReference type="Pfam" id="PF06568"/>
    </source>
</evidence>
<organism evidence="3 4">
    <name type="scientific">Bradyrhizobium erythrophlei</name>
    <dbReference type="NCBI Taxonomy" id="1437360"/>
    <lineage>
        <taxon>Bacteria</taxon>
        <taxon>Pseudomonadati</taxon>
        <taxon>Pseudomonadota</taxon>
        <taxon>Alphaproteobacteria</taxon>
        <taxon>Hyphomicrobiales</taxon>
        <taxon>Nitrobacteraceae</taxon>
        <taxon>Bradyrhizobium</taxon>
    </lineage>
</organism>
<evidence type="ECO:0000313" key="4">
    <source>
        <dbReference type="Proteomes" id="UP000190675"/>
    </source>
</evidence>
<dbReference type="RefSeq" id="WP_244567648.1">
    <property type="nucleotide sequence ID" value="NZ_LT670818.1"/>
</dbReference>
<reference evidence="3 4" key="1">
    <citation type="submission" date="2016-11" db="EMBL/GenBank/DDBJ databases">
        <authorList>
            <person name="Jaros S."/>
            <person name="Januszkiewicz K."/>
            <person name="Wedrychowicz H."/>
        </authorList>
    </citation>
    <scope>NUCLEOTIDE SEQUENCE [LARGE SCALE GENOMIC DNA]</scope>
    <source>
        <strain evidence="3 4">GAS242</strain>
    </source>
</reference>
<dbReference type="Pfam" id="PF06568">
    <property type="entry name" value="YjiS-like"/>
    <property type="match status" value="1"/>
</dbReference>
<dbReference type="InterPro" id="IPR009506">
    <property type="entry name" value="YjiS-like"/>
</dbReference>
<proteinExistence type="predicted"/>
<name>A0A1M5RDW6_9BRAD</name>
<dbReference type="AlphaFoldDB" id="A0A1M5RDW6"/>
<evidence type="ECO:0000313" key="3">
    <source>
        <dbReference type="EMBL" id="SHH24461.1"/>
    </source>
</evidence>